<keyword evidence="3" id="KW-1185">Reference proteome</keyword>
<dbReference type="EMBL" id="CM029047">
    <property type="protein sequence ID" value="KAG2583963.1"/>
    <property type="molecule type" value="Genomic_DNA"/>
</dbReference>
<feature type="compositionally biased region" description="Low complexity" evidence="1">
    <location>
        <begin position="125"/>
        <end position="147"/>
    </location>
</feature>
<sequence>MAAAVEAERDPVAVRAAQILVSLRFRKLRERPKWLPALAAGEPSSSASLLEVPAGWAGRRPRSRGGLRGSPAPWRKALREMGLAAAGGSGGDERERAAPAEAAAAPGSGSPSTSSAARAARHAGAKAQAAAAPAPAPAKESMKASSPVTPLDYGAGGSGASSSADDAARPRAKRGPPGARGSGGGAAASCADDDEGCSSPAKRARLGAPDDGEPIPTGPISPSETRASIAKGLAFDLDLNLPPPEDDAAAADPGPDEILLTKSSRSWE</sequence>
<evidence type="ECO:0000313" key="3">
    <source>
        <dbReference type="Proteomes" id="UP000823388"/>
    </source>
</evidence>
<dbReference type="Proteomes" id="UP000823388">
    <property type="component" value="Chromosome 6K"/>
</dbReference>
<feature type="region of interest" description="Disordered" evidence="1">
    <location>
        <begin position="39"/>
        <end position="268"/>
    </location>
</feature>
<dbReference type="AlphaFoldDB" id="A0A8T0RD99"/>
<protein>
    <submittedName>
        <fullName evidence="2">Uncharacterized protein</fullName>
    </submittedName>
</protein>
<dbReference type="OrthoDB" id="696849at2759"/>
<accession>A0A8T0RD99</accession>
<dbReference type="EMBL" id="CM029047">
    <property type="protein sequence ID" value="KAG2583962.1"/>
    <property type="molecule type" value="Genomic_DNA"/>
</dbReference>
<gene>
    <name evidence="2" type="ORF">PVAP13_6KG254424</name>
</gene>
<feature type="compositionally biased region" description="Low complexity" evidence="1">
    <location>
        <begin position="99"/>
        <end position="118"/>
    </location>
</feature>
<evidence type="ECO:0000256" key="1">
    <source>
        <dbReference type="SAM" id="MobiDB-lite"/>
    </source>
</evidence>
<reference evidence="2" key="1">
    <citation type="submission" date="2020-05" db="EMBL/GenBank/DDBJ databases">
        <title>WGS assembly of Panicum virgatum.</title>
        <authorList>
            <person name="Lovell J.T."/>
            <person name="Jenkins J."/>
            <person name="Shu S."/>
            <person name="Juenger T.E."/>
            <person name="Schmutz J."/>
        </authorList>
    </citation>
    <scope>NUCLEOTIDE SEQUENCE</scope>
    <source>
        <strain evidence="2">AP13</strain>
    </source>
</reference>
<proteinExistence type="predicted"/>
<name>A0A8T0RD99_PANVG</name>
<evidence type="ECO:0000313" key="2">
    <source>
        <dbReference type="EMBL" id="KAG2583962.1"/>
    </source>
</evidence>
<organism evidence="2 3">
    <name type="scientific">Panicum virgatum</name>
    <name type="common">Blackwell switchgrass</name>
    <dbReference type="NCBI Taxonomy" id="38727"/>
    <lineage>
        <taxon>Eukaryota</taxon>
        <taxon>Viridiplantae</taxon>
        <taxon>Streptophyta</taxon>
        <taxon>Embryophyta</taxon>
        <taxon>Tracheophyta</taxon>
        <taxon>Spermatophyta</taxon>
        <taxon>Magnoliopsida</taxon>
        <taxon>Liliopsida</taxon>
        <taxon>Poales</taxon>
        <taxon>Poaceae</taxon>
        <taxon>PACMAD clade</taxon>
        <taxon>Panicoideae</taxon>
        <taxon>Panicodae</taxon>
        <taxon>Paniceae</taxon>
        <taxon>Panicinae</taxon>
        <taxon>Panicum</taxon>
        <taxon>Panicum sect. Hiantes</taxon>
    </lineage>
</organism>
<comment type="caution">
    <text evidence="2">The sequence shown here is derived from an EMBL/GenBank/DDBJ whole genome shotgun (WGS) entry which is preliminary data.</text>
</comment>